<evidence type="ECO:0000256" key="9">
    <source>
        <dbReference type="ARBA" id="ARBA00022962"/>
    </source>
</evidence>
<dbReference type="NCBIfam" id="NF003672">
    <property type="entry name" value="PRK05297.1"/>
    <property type="match status" value="1"/>
</dbReference>
<dbReference type="Pfam" id="PF18072">
    <property type="entry name" value="FGAR-AT_linker"/>
    <property type="match status" value="1"/>
</dbReference>
<dbReference type="HAMAP" id="MF_00419">
    <property type="entry name" value="PurL_1"/>
    <property type="match status" value="1"/>
</dbReference>
<evidence type="ECO:0000256" key="7">
    <source>
        <dbReference type="ARBA" id="ARBA00022840"/>
    </source>
</evidence>
<protein>
    <recommendedName>
        <fullName evidence="10">Phosphoribosylformylglycinamidine synthase</fullName>
        <shortName evidence="10">FGAM synthase</shortName>
        <shortName evidence="10">FGAMS</shortName>
        <ecNumber evidence="10">6.3.5.3</ecNumber>
    </recommendedName>
    <alternativeName>
        <fullName evidence="10">Formylglycinamide ribonucleotide amidotransferase</fullName>
        <shortName evidence="10">FGAR amidotransferase</shortName>
        <shortName evidence="10">FGAR-AT</shortName>
    </alternativeName>
</protein>
<dbReference type="EC" id="6.3.5.3" evidence="10"/>
<dbReference type="Gene3D" id="3.90.650.10">
    <property type="entry name" value="PurM-like C-terminal domain"/>
    <property type="match status" value="2"/>
</dbReference>
<keyword evidence="10" id="KW-0963">Cytoplasm</keyword>
<dbReference type="InterPro" id="IPR055181">
    <property type="entry name" value="FGAR-AT_PurM_N-like"/>
</dbReference>
<evidence type="ECO:0000256" key="8">
    <source>
        <dbReference type="ARBA" id="ARBA00022842"/>
    </source>
</evidence>
<dbReference type="PANTHER" id="PTHR10099">
    <property type="entry name" value="PHOSPHORIBOSYLFORMYLGLYCINAMIDINE SYNTHASE"/>
    <property type="match status" value="1"/>
</dbReference>
<dbReference type="InterPro" id="IPR036676">
    <property type="entry name" value="PurM-like_C_sf"/>
</dbReference>
<feature type="binding site" evidence="10">
    <location>
        <position position="889"/>
    </location>
    <ligand>
        <name>Mg(2+)</name>
        <dbReference type="ChEBI" id="CHEBI:18420"/>
    </ligand>
</feature>
<dbReference type="UniPathway" id="UPA00074">
    <property type="reaction ID" value="UER00128"/>
</dbReference>
<comment type="subunit">
    <text evidence="10">Monomer.</text>
</comment>
<organism evidence="16 17">
    <name type="scientific">Aggregatimonas sangjinii</name>
    <dbReference type="NCBI Taxonomy" id="2583587"/>
    <lineage>
        <taxon>Bacteria</taxon>
        <taxon>Pseudomonadati</taxon>
        <taxon>Bacteroidota</taxon>
        <taxon>Flavobacteriia</taxon>
        <taxon>Flavobacteriales</taxon>
        <taxon>Flavobacteriaceae</taxon>
        <taxon>Aggregatimonas</taxon>
    </lineage>
</organism>
<dbReference type="OrthoDB" id="9804441at2"/>
<evidence type="ECO:0000256" key="5">
    <source>
        <dbReference type="ARBA" id="ARBA00022741"/>
    </source>
</evidence>
<keyword evidence="3 10" id="KW-0436">Ligase</keyword>
<evidence type="ECO:0000259" key="12">
    <source>
        <dbReference type="Pfam" id="PF02769"/>
    </source>
</evidence>
<keyword evidence="4 10" id="KW-0479">Metal-binding</keyword>
<dbReference type="InterPro" id="IPR029062">
    <property type="entry name" value="Class_I_gatase-like"/>
</dbReference>
<feature type="domain" description="PurM-like C-terminal" evidence="12">
    <location>
        <begin position="443"/>
        <end position="597"/>
    </location>
</feature>
<dbReference type="SUPFAM" id="SSF109736">
    <property type="entry name" value="FGAM synthase PurL, linker domain"/>
    <property type="match status" value="1"/>
</dbReference>
<feature type="domain" description="Phosphoribosylformylglycinamidine synthase linker" evidence="13">
    <location>
        <begin position="128"/>
        <end position="177"/>
    </location>
</feature>
<dbReference type="Pfam" id="PF02769">
    <property type="entry name" value="AIRS_C"/>
    <property type="match status" value="2"/>
</dbReference>
<keyword evidence="6 10" id="KW-0658">Purine biosynthesis</keyword>
<name>A0A5B7SUP0_9FLAO</name>
<keyword evidence="9 10" id="KW-0315">Glutamine amidotransferase</keyword>
<dbReference type="Pfam" id="PF22689">
    <property type="entry name" value="FGAR-AT_PurM_N-like"/>
    <property type="match status" value="1"/>
</dbReference>
<dbReference type="GO" id="GO:0005524">
    <property type="term" value="F:ATP binding"/>
    <property type="evidence" value="ECO:0007669"/>
    <property type="project" value="UniProtKB-UniRule"/>
</dbReference>
<dbReference type="SMART" id="SM01211">
    <property type="entry name" value="GATase_5"/>
    <property type="match status" value="1"/>
</dbReference>
<feature type="binding site" evidence="10">
    <location>
        <position position="727"/>
    </location>
    <ligand>
        <name>Mg(2+)</name>
        <dbReference type="ChEBI" id="CHEBI:18420"/>
    </ligand>
</feature>
<comment type="caution">
    <text evidence="10">Lacks conserved residue(s) required for the propagation of feature annotation.</text>
</comment>
<evidence type="ECO:0000259" key="13">
    <source>
        <dbReference type="Pfam" id="PF18072"/>
    </source>
</evidence>
<reference evidence="16 17" key="1">
    <citation type="submission" date="2019-05" db="EMBL/GenBank/DDBJ databases">
        <title>Genome sequencing of F202Z8.</title>
        <authorList>
            <person name="Kwon Y.M."/>
        </authorList>
    </citation>
    <scope>NUCLEOTIDE SEQUENCE [LARGE SCALE GENOMIC DNA]</scope>
    <source>
        <strain evidence="16 17">F202Z8</strain>
    </source>
</reference>
<feature type="active site" evidence="10">
    <location>
        <position position="1250"/>
    </location>
</feature>
<dbReference type="KEGG" id="asag:FGM00_09765"/>
<evidence type="ECO:0000256" key="2">
    <source>
        <dbReference type="ARBA" id="ARBA00008608"/>
    </source>
</evidence>
<feature type="binding site" evidence="10">
    <location>
        <begin position="266"/>
        <end position="277"/>
    </location>
    <ligand>
        <name>ATP</name>
        <dbReference type="ChEBI" id="CHEBI:30616"/>
    </ligand>
</feature>
<keyword evidence="17" id="KW-1185">Reference proteome</keyword>
<dbReference type="RefSeq" id="WP_138852729.1">
    <property type="nucleotide sequence ID" value="NZ_CP040710.1"/>
</dbReference>
<dbReference type="InterPro" id="IPR010918">
    <property type="entry name" value="PurM-like_C_dom"/>
</dbReference>
<feature type="domain" description="PurM-like C-terminal" evidence="12">
    <location>
        <begin position="863"/>
        <end position="970"/>
    </location>
</feature>
<comment type="similarity">
    <text evidence="2 10">In the N-terminal section; belongs to the FGAMS family.</text>
</comment>
<comment type="subcellular location">
    <subcellularLocation>
        <location evidence="10">Cytoplasm</location>
    </subcellularLocation>
</comment>
<sequence>MIHFFGEQTAKVFAVQTEASLSQEDIKKLTWLFACPELVSGANNKPLASLDAFFIGPRAAMVTPWSTNATEITQNMGISGIIRIEEFQAVDEAFTDFDPMLSQKYTGLTQDIFTVAIQPEAILEIDDIAAYNDQEGLALNDEEVAYLNGLSTKLGRKLTDSEVFGFSQVNSEHCRHKIFNGTFVIDGEEMPTSLFKMIKETSKQHPNDIVSAYKDNVAFVVGPTVVQFAPKTADKPDFYQESEFDSVISLKAETHNFPTTVEPFNGAATGSGGEIRDRLAGGKGSLPLAGTAVYMTAYSRLEETSESAPSESAQGTQDKKSRPWENAMPAREWLYQTPTDILIKASNGASDFGNKFGQPLICGSVLTFEHDEASVPFDSPQGTETSEIRALSEAEGSNNLDSKEVSTALDRTVGRRLAYDKVIMQAGGIGYGKAEQALKDTPKTGDKIVILGGDNYRIGMGGAAVSSADTGEFSSAIELNAVQRSNPEMQKRAANAIRGMVENDKNPIVSIHDHGAGGHLNCLSELVEDTGGKIDLDKLPIGDPTLSAKEIIGNESQERMGLVIGKKDIDLLQRIAERERSPMYKVGDVTGDDRFTFESQTTGEKPMDVNLSDIFGSSPKTILTDNTVDRTYKDAEYSLEFFHDYLEQVLQLEAVACKDWLTNKVDRCVGGRVAKQQCAGPLQLPLNNVGVMALDFKGTEGIATSIGHSPISALIDPAAGSKNSIAEALTNIIWAPLKDGLKSVSLSANWMWPCRNEGEDARLYKAVKAISDFSIALGINVPTGKDSLSMKQKYKNGEVISPGTVIISAAGNCNDMTKVVEPVLQKDGGDIYYINLSTDSYKLGGSSFGQVLNAVGSEAPTIKDDVYFANVFDTIQTLIKQGQIIAGHDIASGGLITTLLELCFADIDLGAEFDLSDLGESDTVKLLFSENAGIVFQVHPHAYQDLEQILDDAKIDYKKIGKATSKAEVTIKNGGMEMGLNVSSLRDTWFKTSYLLDNKQTAKGLAKDRFDNYKEQPLQYKFPSQFTGKNVTLNLSKGRPKAAILREKGSNSEREMANAMYLAGFDVKDVHMTDLISGRETLEDIQFLGAVGGFSNSDVLGSAKGWAGAIKYNEKANAVIKNFFARPDTLSIGICNGCQLFMELDLINPEHEIHGKMTYNDSHKHESNFTSVNIQENNSVMLSSLAGTTLGVWISHGEGKFVLPNSEDSYDIVAKYGYSGYPANPNGSDFNTAMLCDSTGRHLVTMPHIERSTFPWNWAHYPKDRNDVVSPWLEAFVNARNWVLKNKA</sequence>
<dbReference type="GO" id="GO:0046872">
    <property type="term" value="F:metal ion binding"/>
    <property type="evidence" value="ECO:0007669"/>
    <property type="project" value="UniProtKB-KW"/>
</dbReference>
<evidence type="ECO:0000256" key="6">
    <source>
        <dbReference type="ARBA" id="ARBA00022755"/>
    </source>
</evidence>
<dbReference type="Gene3D" id="3.30.1330.10">
    <property type="entry name" value="PurM-like, N-terminal domain"/>
    <property type="match status" value="2"/>
</dbReference>
<comment type="catalytic activity">
    <reaction evidence="10">
        <text>N(2)-formyl-N(1)-(5-phospho-beta-D-ribosyl)glycinamide + L-glutamine + ATP + H2O = 2-formamido-N(1)-(5-O-phospho-beta-D-ribosyl)acetamidine + L-glutamate + ADP + phosphate + H(+)</text>
        <dbReference type="Rhea" id="RHEA:17129"/>
        <dbReference type="ChEBI" id="CHEBI:15377"/>
        <dbReference type="ChEBI" id="CHEBI:15378"/>
        <dbReference type="ChEBI" id="CHEBI:29985"/>
        <dbReference type="ChEBI" id="CHEBI:30616"/>
        <dbReference type="ChEBI" id="CHEBI:43474"/>
        <dbReference type="ChEBI" id="CHEBI:58359"/>
        <dbReference type="ChEBI" id="CHEBI:147286"/>
        <dbReference type="ChEBI" id="CHEBI:147287"/>
        <dbReference type="ChEBI" id="CHEBI:456216"/>
        <dbReference type="EC" id="6.3.5.3"/>
    </reaction>
</comment>
<dbReference type="Gene3D" id="1.10.8.750">
    <property type="entry name" value="Phosphoribosylformylglycinamidine synthase, linker domain"/>
    <property type="match status" value="1"/>
</dbReference>
<feature type="active site" evidence="10">
    <location>
        <position position="1248"/>
    </location>
</feature>
<proteinExistence type="inferred from homology"/>
<dbReference type="InterPro" id="IPR041609">
    <property type="entry name" value="PurL_linker"/>
</dbReference>
<dbReference type="InterPro" id="IPR010073">
    <property type="entry name" value="PurL_large"/>
</dbReference>
<dbReference type="Pfam" id="PF18076">
    <property type="entry name" value="FGAR-AT_N"/>
    <property type="match status" value="1"/>
</dbReference>
<dbReference type="SUPFAM" id="SSF82697">
    <property type="entry name" value="PurS-like"/>
    <property type="match status" value="1"/>
</dbReference>
<feature type="domain" description="Phosphoribosylformylglycinamidine synthase N-terminal" evidence="14">
    <location>
        <begin position="12"/>
        <end position="107"/>
    </location>
</feature>
<dbReference type="PROSITE" id="PS51273">
    <property type="entry name" value="GATASE_TYPE_1"/>
    <property type="match status" value="1"/>
</dbReference>
<evidence type="ECO:0000256" key="10">
    <source>
        <dbReference type="HAMAP-Rule" id="MF_00419"/>
    </source>
</evidence>
<dbReference type="PANTHER" id="PTHR10099:SF1">
    <property type="entry name" value="PHOSPHORIBOSYLFORMYLGLYCINAMIDINE SYNTHASE"/>
    <property type="match status" value="1"/>
</dbReference>
<dbReference type="Pfam" id="PF13507">
    <property type="entry name" value="GATase_5"/>
    <property type="match status" value="1"/>
</dbReference>
<dbReference type="GO" id="GO:0006189">
    <property type="term" value="P:'de novo' IMP biosynthetic process"/>
    <property type="evidence" value="ECO:0007669"/>
    <property type="project" value="UniProtKB-UniRule"/>
</dbReference>
<dbReference type="CDD" id="cd02204">
    <property type="entry name" value="PurL_repeat2"/>
    <property type="match status" value="1"/>
</dbReference>
<dbReference type="GO" id="GO:0005737">
    <property type="term" value="C:cytoplasm"/>
    <property type="evidence" value="ECO:0007669"/>
    <property type="project" value="UniProtKB-SubCell"/>
</dbReference>
<evidence type="ECO:0000313" key="17">
    <source>
        <dbReference type="Proteomes" id="UP000310017"/>
    </source>
</evidence>
<comment type="function">
    <text evidence="10">Phosphoribosylformylglycinamidine synthase involved in the purines biosynthetic pathway. Catalyzes the ATP-dependent conversion of formylglycinamide ribonucleotide (FGAR) and glutamine to yield formylglycinamidine ribonucleotide (FGAM) and glutamate.</text>
</comment>
<evidence type="ECO:0000256" key="1">
    <source>
        <dbReference type="ARBA" id="ARBA00004920"/>
    </source>
</evidence>
<keyword evidence="7 10" id="KW-0067">ATP-binding</keyword>
<dbReference type="Gene3D" id="3.40.50.880">
    <property type="match status" value="1"/>
</dbReference>
<evidence type="ECO:0000256" key="3">
    <source>
        <dbReference type="ARBA" id="ARBA00022598"/>
    </source>
</evidence>
<dbReference type="InterPro" id="IPR036604">
    <property type="entry name" value="PurS-like_sf"/>
</dbReference>
<dbReference type="SUPFAM" id="SSF55326">
    <property type="entry name" value="PurM N-terminal domain-like"/>
    <property type="match status" value="2"/>
</dbReference>
<keyword evidence="8 10" id="KW-0460">Magnesium</keyword>
<feature type="region of interest" description="Disordered" evidence="11">
    <location>
        <begin position="303"/>
        <end position="326"/>
    </location>
</feature>
<gene>
    <name evidence="10 16" type="primary">purL</name>
    <name evidence="16" type="synonym">purI</name>
    <name evidence="16" type="ORF">FGM00_09765</name>
</gene>
<keyword evidence="5 10" id="KW-0547">Nucleotide-binding</keyword>
<dbReference type="EMBL" id="CP040710">
    <property type="protein sequence ID" value="QCX00384.1"/>
    <property type="molecule type" value="Genomic_DNA"/>
</dbReference>
<feature type="domain" description="FGAR-AT PurM N-terminal-like" evidence="15">
    <location>
        <begin position="658"/>
        <end position="810"/>
    </location>
</feature>
<dbReference type="InterPro" id="IPR040707">
    <property type="entry name" value="FGAR-AT_N"/>
</dbReference>
<feature type="binding site" evidence="10">
    <location>
        <position position="731"/>
    </location>
    <ligand>
        <name>Mg(2+)</name>
        <dbReference type="ChEBI" id="CHEBI:18420"/>
    </ligand>
</feature>
<accession>A0A5B7SUP0</accession>
<dbReference type="SUPFAM" id="SSF56042">
    <property type="entry name" value="PurM C-terminal domain-like"/>
    <property type="match status" value="2"/>
</dbReference>
<evidence type="ECO:0000259" key="14">
    <source>
        <dbReference type="Pfam" id="PF18076"/>
    </source>
</evidence>
<dbReference type="FunFam" id="3.40.50.880:FF:000055">
    <property type="entry name" value="Phosphoribosylformylglycinamidine synthase"/>
    <property type="match status" value="1"/>
</dbReference>
<evidence type="ECO:0000259" key="15">
    <source>
        <dbReference type="Pfam" id="PF22689"/>
    </source>
</evidence>
<dbReference type="GO" id="GO:0004642">
    <property type="term" value="F:phosphoribosylformylglycinamidine synthase activity"/>
    <property type="evidence" value="ECO:0007669"/>
    <property type="project" value="UniProtKB-UniRule"/>
</dbReference>
<feature type="active site" description="Nucleophile" evidence="10">
    <location>
        <position position="1135"/>
    </location>
</feature>
<evidence type="ECO:0000256" key="4">
    <source>
        <dbReference type="ARBA" id="ARBA00022723"/>
    </source>
</evidence>
<dbReference type="InterPro" id="IPR036921">
    <property type="entry name" value="PurM-like_N_sf"/>
</dbReference>
<dbReference type="Proteomes" id="UP000310017">
    <property type="component" value="Chromosome"/>
</dbReference>
<evidence type="ECO:0000313" key="16">
    <source>
        <dbReference type="EMBL" id="QCX00384.1"/>
    </source>
</evidence>
<dbReference type="SUPFAM" id="SSF52317">
    <property type="entry name" value="Class I glutamine amidotransferase-like"/>
    <property type="match status" value="1"/>
</dbReference>
<evidence type="ECO:0000256" key="11">
    <source>
        <dbReference type="SAM" id="MobiDB-lite"/>
    </source>
</evidence>
<comment type="pathway">
    <text evidence="1 10">Purine metabolism; IMP biosynthesis via de novo pathway; 5-amino-1-(5-phospho-D-ribosyl)imidazole from N(2)-formyl-N(1)-(5-phospho-D-ribosyl)glycinamide: step 1/2.</text>
</comment>